<evidence type="ECO:0000256" key="2">
    <source>
        <dbReference type="ARBA" id="ARBA00022490"/>
    </source>
</evidence>
<dbReference type="Proteomes" id="UP000095209">
    <property type="component" value="Unassembled WGS sequence"/>
</dbReference>
<keyword evidence="9" id="KW-1185">Reference proteome</keyword>
<sequence length="117" mass="14084">MHSIQQLYDLTCSLQVLLEEGLPEGEQRLRYIRKINDILYRRDQLLKDIPAEMTVEQKDLLKKIVDLNESLKPLFVRYHKIVEHDLKKFKKSQKTAKRYQNPYENPLIDGIYLDKKR</sequence>
<keyword evidence="4" id="KW-0143">Chaperone</keyword>
<dbReference type="RefSeq" id="WP_069717750.1">
    <property type="nucleotide sequence ID" value="NZ_MJEH01000033.1"/>
</dbReference>
<dbReference type="Pfam" id="PF05400">
    <property type="entry name" value="FliT"/>
    <property type="match status" value="1"/>
</dbReference>
<evidence type="ECO:0000256" key="4">
    <source>
        <dbReference type="ARBA" id="ARBA00023186"/>
    </source>
</evidence>
<comment type="caution">
    <text evidence="8">The sequence shown here is derived from an EMBL/GenBank/DDBJ whole genome shotgun (WGS) entry which is preliminary data.</text>
</comment>
<proteinExistence type="inferred from homology"/>
<keyword evidence="2" id="KW-0963">Cytoplasm</keyword>
<organism evidence="8 9">
    <name type="scientific">Bacillus solimangrovi</name>
    <dbReference type="NCBI Taxonomy" id="1305675"/>
    <lineage>
        <taxon>Bacteria</taxon>
        <taxon>Bacillati</taxon>
        <taxon>Bacillota</taxon>
        <taxon>Bacilli</taxon>
        <taxon>Bacillales</taxon>
        <taxon>Bacillaceae</taxon>
        <taxon>Bacillus</taxon>
    </lineage>
</organism>
<name>A0A1E5LDV7_9BACI</name>
<keyword evidence="3" id="KW-1005">Bacterial flagellum biogenesis</keyword>
<comment type="function">
    <text evidence="5">May act as an export chaperone for the filament capping protein FliD.</text>
</comment>
<evidence type="ECO:0000256" key="7">
    <source>
        <dbReference type="ARBA" id="ARBA00093797"/>
    </source>
</evidence>
<dbReference type="AlphaFoldDB" id="A0A1E5LDV7"/>
<dbReference type="STRING" id="1305675.BFG57_02760"/>
<dbReference type="InterPro" id="IPR008622">
    <property type="entry name" value="FliT"/>
</dbReference>
<evidence type="ECO:0000256" key="5">
    <source>
        <dbReference type="ARBA" id="ARBA00093765"/>
    </source>
</evidence>
<evidence type="ECO:0000313" key="9">
    <source>
        <dbReference type="Proteomes" id="UP000095209"/>
    </source>
</evidence>
<comment type="similarity">
    <text evidence="6">Belongs to the bacillales FliT family.</text>
</comment>
<comment type="subcellular location">
    <subcellularLocation>
        <location evidence="1">Cytoplasm</location>
        <location evidence="1">Cytosol</location>
    </subcellularLocation>
</comment>
<protein>
    <recommendedName>
        <fullName evidence="7">Flagellar protein FliT</fullName>
    </recommendedName>
</protein>
<evidence type="ECO:0000256" key="3">
    <source>
        <dbReference type="ARBA" id="ARBA00022795"/>
    </source>
</evidence>
<gene>
    <name evidence="8" type="ORF">BFG57_02760</name>
</gene>
<evidence type="ECO:0000256" key="1">
    <source>
        <dbReference type="ARBA" id="ARBA00004514"/>
    </source>
</evidence>
<evidence type="ECO:0000313" key="8">
    <source>
        <dbReference type="EMBL" id="OEH92209.1"/>
    </source>
</evidence>
<dbReference type="EMBL" id="MJEH01000033">
    <property type="protein sequence ID" value="OEH92209.1"/>
    <property type="molecule type" value="Genomic_DNA"/>
</dbReference>
<dbReference type="OrthoDB" id="2353131at2"/>
<accession>A0A1E5LDV7</accession>
<reference evidence="8 9" key="1">
    <citation type="submission" date="2016-08" db="EMBL/GenBank/DDBJ databases">
        <title>Genome of Bacillus solimangrovi GH2-4.</title>
        <authorList>
            <person name="Lim S."/>
            <person name="Kim B.-C."/>
        </authorList>
    </citation>
    <scope>NUCLEOTIDE SEQUENCE [LARGE SCALE GENOMIC DNA]</scope>
    <source>
        <strain evidence="8 9">GH2-4</strain>
    </source>
</reference>
<evidence type="ECO:0000256" key="6">
    <source>
        <dbReference type="ARBA" id="ARBA00093785"/>
    </source>
</evidence>